<feature type="compositionally biased region" description="Acidic residues" evidence="5">
    <location>
        <begin position="191"/>
        <end position="236"/>
    </location>
</feature>
<dbReference type="Proteomes" id="UP001190700">
    <property type="component" value="Unassembled WGS sequence"/>
</dbReference>
<evidence type="ECO:0000256" key="1">
    <source>
        <dbReference type="ARBA" id="ARBA00022723"/>
    </source>
</evidence>
<keyword evidence="2 4" id="KW-0862">Zinc</keyword>
<evidence type="ECO:0000256" key="5">
    <source>
        <dbReference type="SAM" id="MobiDB-lite"/>
    </source>
</evidence>
<evidence type="ECO:0000313" key="7">
    <source>
        <dbReference type="EMBL" id="KAK3239825.1"/>
    </source>
</evidence>
<dbReference type="SMART" id="SM00132">
    <property type="entry name" value="LIM"/>
    <property type="match status" value="2"/>
</dbReference>
<dbReference type="InterPro" id="IPR001781">
    <property type="entry name" value="Znf_LIM"/>
</dbReference>
<dbReference type="CDD" id="cd09358">
    <property type="entry name" value="LIM_Mical_like"/>
    <property type="match status" value="1"/>
</dbReference>
<feature type="domain" description="LIM zinc-binding" evidence="6">
    <location>
        <begin position="74"/>
        <end position="134"/>
    </location>
</feature>
<dbReference type="PANTHER" id="PTHR24206">
    <property type="entry name" value="OS06G0237300 PROTEIN"/>
    <property type="match status" value="1"/>
</dbReference>
<dbReference type="GO" id="GO:0051017">
    <property type="term" value="P:actin filament bundle assembly"/>
    <property type="evidence" value="ECO:0007669"/>
    <property type="project" value="UniProtKB-ARBA"/>
</dbReference>
<accession>A0AAE0BQ30</accession>
<evidence type="ECO:0000259" key="6">
    <source>
        <dbReference type="PROSITE" id="PS50023"/>
    </source>
</evidence>
<reference evidence="7 8" key="1">
    <citation type="journal article" date="2015" name="Genome Biol. Evol.">
        <title>Comparative Genomics of a Bacterivorous Green Alga Reveals Evolutionary Causalities and Consequences of Phago-Mixotrophic Mode of Nutrition.</title>
        <authorList>
            <person name="Burns J.A."/>
            <person name="Paasch A."/>
            <person name="Narechania A."/>
            <person name="Kim E."/>
        </authorList>
    </citation>
    <scope>NUCLEOTIDE SEQUENCE [LARGE SCALE GENOMIC DNA]</scope>
    <source>
        <strain evidence="7 8">PLY_AMNH</strain>
    </source>
</reference>
<feature type="region of interest" description="Disordered" evidence="5">
    <location>
        <begin position="159"/>
        <end position="236"/>
    </location>
</feature>
<dbReference type="EMBL" id="LGRX02033810">
    <property type="protein sequence ID" value="KAK3239825.1"/>
    <property type="molecule type" value="Genomic_DNA"/>
</dbReference>
<keyword evidence="1 4" id="KW-0479">Metal-binding</keyword>
<feature type="compositionally biased region" description="Low complexity" evidence="5">
    <location>
        <begin position="173"/>
        <end position="187"/>
    </location>
</feature>
<organism evidence="7 8">
    <name type="scientific">Cymbomonas tetramitiformis</name>
    <dbReference type="NCBI Taxonomy" id="36881"/>
    <lineage>
        <taxon>Eukaryota</taxon>
        <taxon>Viridiplantae</taxon>
        <taxon>Chlorophyta</taxon>
        <taxon>Pyramimonadophyceae</taxon>
        <taxon>Pyramimonadales</taxon>
        <taxon>Pyramimonadaceae</taxon>
        <taxon>Cymbomonas</taxon>
    </lineage>
</organism>
<dbReference type="AlphaFoldDB" id="A0AAE0BQ30"/>
<dbReference type="SUPFAM" id="SSF57716">
    <property type="entry name" value="Glucocorticoid receptor-like (DNA-binding domain)"/>
    <property type="match status" value="2"/>
</dbReference>
<dbReference type="Pfam" id="PF00412">
    <property type="entry name" value="LIM"/>
    <property type="match status" value="2"/>
</dbReference>
<protein>
    <recommendedName>
        <fullName evidence="6">LIM zinc-binding domain-containing protein</fullName>
    </recommendedName>
</protein>
<dbReference type="PROSITE" id="PS00478">
    <property type="entry name" value="LIM_DOMAIN_1"/>
    <property type="match status" value="1"/>
</dbReference>
<evidence type="ECO:0000313" key="8">
    <source>
        <dbReference type="Proteomes" id="UP001190700"/>
    </source>
</evidence>
<keyword evidence="8" id="KW-1185">Reference proteome</keyword>
<dbReference type="GO" id="GO:0046872">
    <property type="term" value="F:metal ion binding"/>
    <property type="evidence" value="ECO:0007669"/>
    <property type="project" value="UniProtKB-KW"/>
</dbReference>
<evidence type="ECO:0000256" key="2">
    <source>
        <dbReference type="ARBA" id="ARBA00022833"/>
    </source>
</evidence>
<proteinExistence type="predicted"/>
<dbReference type="Gene3D" id="2.10.110.10">
    <property type="entry name" value="Cysteine Rich Protein"/>
    <property type="match status" value="2"/>
</dbReference>
<feature type="domain" description="LIM zinc-binding" evidence="6">
    <location>
        <begin position="1"/>
        <end position="49"/>
    </location>
</feature>
<sequence length="236" mass="25270">MDELSADGRIFHKTCFRCTHCSKVLTLSNYASMNDKVYCKPHFNQLFKEKGSYDGISGEEKKVYAGGADGVGGDKCAGCGKTVYATEKFEAADKIWHAGCFRCSDCQAKLSLTNYTASKGVVYCRLHVPTLTPKIGMDSVAFQDALNAPKRDEMVDAVNRSQGSVRKESVAGEESAVAEEAAAEAVPEPAPEPEEEKPEEVPEPAAAEEEPAAEEAAAEPAEEPAAEPAEEPAAEE</sequence>
<dbReference type="GO" id="GO:0051015">
    <property type="term" value="F:actin filament binding"/>
    <property type="evidence" value="ECO:0007669"/>
    <property type="project" value="UniProtKB-ARBA"/>
</dbReference>
<keyword evidence="3 4" id="KW-0440">LIM domain</keyword>
<evidence type="ECO:0000256" key="3">
    <source>
        <dbReference type="ARBA" id="ARBA00023038"/>
    </source>
</evidence>
<dbReference type="PROSITE" id="PS50023">
    <property type="entry name" value="LIM_DOMAIN_2"/>
    <property type="match status" value="2"/>
</dbReference>
<gene>
    <name evidence="7" type="ORF">CYMTET_50275</name>
</gene>
<evidence type="ECO:0000256" key="4">
    <source>
        <dbReference type="PROSITE-ProRule" id="PRU00125"/>
    </source>
</evidence>
<name>A0AAE0BQ30_9CHLO</name>
<comment type="caution">
    <text evidence="7">The sequence shown here is derived from an EMBL/GenBank/DDBJ whole genome shotgun (WGS) entry which is preliminary data.</text>
</comment>